<dbReference type="GO" id="GO:0046872">
    <property type="term" value="F:metal ion binding"/>
    <property type="evidence" value="ECO:0007669"/>
    <property type="project" value="InterPro"/>
</dbReference>
<accession>X1MWA6</accession>
<dbReference type="EMBL" id="BARV01028611">
    <property type="protein sequence ID" value="GAI35553.1"/>
    <property type="molecule type" value="Genomic_DNA"/>
</dbReference>
<gene>
    <name evidence="2" type="ORF">S06H3_45759</name>
</gene>
<dbReference type="Pfam" id="PF00403">
    <property type="entry name" value="HMA"/>
    <property type="match status" value="1"/>
</dbReference>
<dbReference type="Gene3D" id="3.30.70.100">
    <property type="match status" value="1"/>
</dbReference>
<dbReference type="AlphaFoldDB" id="X1MWA6"/>
<reference evidence="2" key="1">
    <citation type="journal article" date="2014" name="Front. Microbiol.">
        <title>High frequency of phylogenetically diverse reductive dehalogenase-homologous genes in deep subseafloor sedimentary metagenomes.</title>
        <authorList>
            <person name="Kawai M."/>
            <person name="Futagami T."/>
            <person name="Toyoda A."/>
            <person name="Takaki Y."/>
            <person name="Nishi S."/>
            <person name="Hori S."/>
            <person name="Arai W."/>
            <person name="Tsubouchi T."/>
            <person name="Morono Y."/>
            <person name="Uchiyama I."/>
            <person name="Ito T."/>
            <person name="Fujiyama A."/>
            <person name="Inagaki F."/>
            <person name="Takami H."/>
        </authorList>
    </citation>
    <scope>NUCLEOTIDE SEQUENCE</scope>
    <source>
        <strain evidence="2">Expedition CK06-06</strain>
    </source>
</reference>
<evidence type="ECO:0000313" key="2">
    <source>
        <dbReference type="EMBL" id="GAI35553.1"/>
    </source>
</evidence>
<dbReference type="SUPFAM" id="SSF55008">
    <property type="entry name" value="HMA, heavy metal-associated domain"/>
    <property type="match status" value="1"/>
</dbReference>
<organism evidence="2">
    <name type="scientific">marine sediment metagenome</name>
    <dbReference type="NCBI Taxonomy" id="412755"/>
    <lineage>
        <taxon>unclassified sequences</taxon>
        <taxon>metagenomes</taxon>
        <taxon>ecological metagenomes</taxon>
    </lineage>
</organism>
<name>X1MWA6_9ZZZZ</name>
<protein>
    <recommendedName>
        <fullName evidence="1">HMA domain-containing protein</fullName>
    </recommendedName>
</protein>
<dbReference type="InterPro" id="IPR006121">
    <property type="entry name" value="HMA_dom"/>
</dbReference>
<proteinExistence type="predicted"/>
<evidence type="ECO:0000259" key="1">
    <source>
        <dbReference type="Pfam" id="PF00403"/>
    </source>
</evidence>
<feature type="domain" description="HMA" evidence="1">
    <location>
        <begin position="22"/>
        <end position="64"/>
    </location>
</feature>
<comment type="caution">
    <text evidence="2">The sequence shown here is derived from an EMBL/GenBank/DDBJ whole genome shotgun (WGS) entry which is preliminary data.</text>
</comment>
<dbReference type="CDD" id="cd00371">
    <property type="entry name" value="HMA"/>
    <property type="match status" value="1"/>
</dbReference>
<dbReference type="InterPro" id="IPR036163">
    <property type="entry name" value="HMA_dom_sf"/>
</dbReference>
<sequence>MEKKIVKIPAIGGHYSLIEMRDELSLLEGVKDVKVDITTKQARFIWEAPATWEKIKERISAIGYPPQE</sequence>